<dbReference type="InterPro" id="IPR001478">
    <property type="entry name" value="PDZ"/>
</dbReference>
<evidence type="ECO:0000256" key="6">
    <source>
        <dbReference type="SAM" id="MobiDB-lite"/>
    </source>
</evidence>
<proteinExistence type="inferred from homology"/>
<evidence type="ECO:0000256" key="4">
    <source>
        <dbReference type="ARBA" id="ARBA00061397"/>
    </source>
</evidence>
<keyword evidence="1" id="KW-0217">Developmental protein</keyword>
<dbReference type="PROSITE" id="PS51126">
    <property type="entry name" value="DILUTE"/>
    <property type="match status" value="1"/>
</dbReference>
<dbReference type="SMART" id="SM00314">
    <property type="entry name" value="RA"/>
    <property type="match status" value="1"/>
</dbReference>
<feature type="region of interest" description="Disordered" evidence="6">
    <location>
        <begin position="878"/>
        <end position="954"/>
    </location>
</feature>
<dbReference type="GO" id="GO:0007165">
    <property type="term" value="P:signal transduction"/>
    <property type="evidence" value="ECO:0007669"/>
    <property type="project" value="InterPro"/>
</dbReference>
<feature type="domain" description="Ras-associating" evidence="8">
    <location>
        <begin position="60"/>
        <end position="163"/>
    </location>
</feature>
<dbReference type="InterPro" id="IPR052072">
    <property type="entry name" value="Vascular_dev_regulator"/>
</dbReference>
<dbReference type="InterPro" id="IPR036034">
    <property type="entry name" value="PDZ_sf"/>
</dbReference>
<dbReference type="Pfam" id="PF00498">
    <property type="entry name" value="FHA"/>
    <property type="match status" value="1"/>
</dbReference>
<feature type="compositionally biased region" description="Polar residues" evidence="6">
    <location>
        <begin position="905"/>
        <end position="916"/>
    </location>
</feature>
<feature type="non-terminal residue" evidence="10">
    <location>
        <position position="1"/>
    </location>
</feature>
<dbReference type="InterPro" id="IPR000159">
    <property type="entry name" value="RA_dom"/>
</dbReference>
<dbReference type="InterPro" id="IPR008984">
    <property type="entry name" value="SMAD_FHA_dom_sf"/>
</dbReference>
<name>A0A7L3YRC2_FREGA</name>
<dbReference type="CDD" id="cd15472">
    <property type="entry name" value="Myo5p-like_CBD_Rasip1"/>
    <property type="match status" value="1"/>
</dbReference>
<gene>
    <name evidence="10" type="primary">Radil_0</name>
    <name evidence="10" type="ORF">FREGRA_R14017</name>
</gene>
<keyword evidence="11" id="KW-1185">Reference proteome</keyword>
<sequence length="1056" mass="116879">MFYGSSSTMAPPSKNRLKRQSRIFSQVLYRTLSYKDRSSASASPAAGEDDPAELSTQLSAPGVLKIFGGNICAGTNYKSVLATGSSGARELVKEALERYGLSQLSAGQYALCDVIGRFEGPEKQWQTEGLRVLGDHEKPLLIQDLWKPREGFSRRLELRRRAEVEELAARDVDTTTAGQSRARGRERIRGAATPPGCLREVHPTPRETWLCRAKVQQASGWLGDGRRLQHPPHCREEGPFSPPPRFMLRLPTWQDSLVYLLNREQHTVGQRTQASKPSISLSAPDILPLHCTIKKLRPSRHRWEEKLVLEPIAGAGISVNFAEVARTVVLRHGDLLSLGLYYLLLYKDPMKAQPLPAQTLLRLRALHPAVPEGPPVCGACGSLLKERDPATKKRGPSPVGGRRVPRRKLLLEFEPAAEDVLLRRIMTLIEPGGDDHKLTPAFLLCLCIQHSATSFEPGDFGQLLLKAAKMIQRTVWERTRELAEKQSQHQDPASLSRFTITDLLPDLQHILFWMANAIEVLYFVQQKSPTYIQSMEEELDVRGSKESLFSSTITASEEAMTVLEEVIMYTFQQCVYYISKCLYVSLPALLECNPFQNECRESWRASPPLPEELRRVVLIYQAALDLLRQYEVHPEITSQMFAYLFFFSNTLLFNQLLDKGSSLGCFHWSQGVKLRASVRLLLEWLRGAGFEQLAQQFFAKLASVANLLAMPGSQLVQMTWASLRAEFPALSPAQLHRVLSECQAVMDVGCIAAWQPGEEESPATFQPDEMLESFDNHPPIILPSGGFKVDLEVETLDDNIYRHLLYIRHFLWSLQSKSPHASEGPGSAPPKVACTPRRGCSSPGWAGGSWVPLECQGLAALACSPELRRCPHLKQLQLGRGPAPKASTTPTDPSCLLTPPTTPLNFDSGSPESPQGTCKGLRRNGMNGTKGSTPEGCSPTPYDYPTPESSSRSSATDDFCYVFVVELERGPIGLGMGLIDGLHTPLCSPGIYIRTLIEDSPAATDGRLSIGDRILAVNGTSLIGADYQSAVDLIRSGGKKLRFLVAKSDMEIAKKI</sequence>
<dbReference type="AlphaFoldDB" id="A0A7L3YRC2"/>
<evidence type="ECO:0000259" key="8">
    <source>
        <dbReference type="PROSITE" id="PS50200"/>
    </source>
</evidence>
<dbReference type="GO" id="GO:0051020">
    <property type="term" value="F:GTPase binding"/>
    <property type="evidence" value="ECO:0007669"/>
    <property type="project" value="TreeGrafter"/>
</dbReference>
<feature type="compositionally biased region" description="Low complexity" evidence="6">
    <location>
        <begin position="888"/>
        <end position="899"/>
    </location>
</feature>
<dbReference type="Gene3D" id="3.10.20.90">
    <property type="entry name" value="Phosphatidylinositol 3-kinase Catalytic Subunit, Chain A, domain 1"/>
    <property type="match status" value="1"/>
</dbReference>
<dbReference type="Pfam" id="PF01843">
    <property type="entry name" value="DIL"/>
    <property type="match status" value="1"/>
</dbReference>
<dbReference type="SMART" id="SM01132">
    <property type="entry name" value="DIL"/>
    <property type="match status" value="1"/>
</dbReference>
<evidence type="ECO:0000256" key="2">
    <source>
        <dbReference type="ARBA" id="ARBA00022889"/>
    </source>
</evidence>
<dbReference type="InterPro" id="IPR002710">
    <property type="entry name" value="Dilute_dom"/>
</dbReference>
<dbReference type="CDD" id="cd06690">
    <property type="entry name" value="PDZ_Radil-like"/>
    <property type="match status" value="1"/>
</dbReference>
<dbReference type="InterPro" id="IPR000253">
    <property type="entry name" value="FHA_dom"/>
</dbReference>
<evidence type="ECO:0000313" key="11">
    <source>
        <dbReference type="Proteomes" id="UP000563060"/>
    </source>
</evidence>
<dbReference type="Pfam" id="PF00788">
    <property type="entry name" value="RA"/>
    <property type="match status" value="1"/>
</dbReference>
<accession>A0A7L3YRC2</accession>
<dbReference type="SUPFAM" id="SSF49879">
    <property type="entry name" value="SMAD/FHA domain"/>
    <property type="match status" value="1"/>
</dbReference>
<dbReference type="InterPro" id="IPR037983">
    <property type="entry name" value="CBD_Rasip1/Radil"/>
</dbReference>
<dbReference type="EMBL" id="VZZT01000541">
    <property type="protein sequence ID" value="NXW03611.1"/>
    <property type="molecule type" value="Genomic_DNA"/>
</dbReference>
<dbReference type="Gene3D" id="2.60.200.20">
    <property type="match status" value="1"/>
</dbReference>
<comment type="similarity">
    <text evidence="4">Belongs to the RADIL family.</text>
</comment>
<comment type="function">
    <text evidence="3">Downstream effector of Rap required for cell adhesion and migration of neural crest precursors during development.</text>
</comment>
<dbReference type="PROSITE" id="PS50200">
    <property type="entry name" value="RA"/>
    <property type="match status" value="1"/>
</dbReference>
<keyword evidence="2" id="KW-0130">Cell adhesion</keyword>
<dbReference type="PROSITE" id="PS50106">
    <property type="entry name" value="PDZ"/>
    <property type="match status" value="1"/>
</dbReference>
<evidence type="ECO:0000259" key="9">
    <source>
        <dbReference type="PROSITE" id="PS51126"/>
    </source>
</evidence>
<dbReference type="GO" id="GO:0001755">
    <property type="term" value="P:neural crest cell migration"/>
    <property type="evidence" value="ECO:0007669"/>
    <property type="project" value="TreeGrafter"/>
</dbReference>
<reference evidence="10 11" key="1">
    <citation type="submission" date="2019-09" db="EMBL/GenBank/DDBJ databases">
        <title>Bird 10,000 Genomes (B10K) Project - Family phase.</title>
        <authorList>
            <person name="Zhang G."/>
        </authorList>
    </citation>
    <scope>NUCLEOTIDE SEQUENCE [LARGE SCALE GENOMIC DNA]</scope>
    <source>
        <strain evidence="10">B10K-DU-006-09</strain>
        <tissue evidence="10">Muscle</tissue>
    </source>
</reference>
<feature type="non-terminal residue" evidence="10">
    <location>
        <position position="1056"/>
    </location>
</feature>
<protein>
    <recommendedName>
        <fullName evidence="5">Ras-associating and dilute domain-containing protein</fullName>
    </recommendedName>
</protein>
<dbReference type="InterPro" id="IPR029071">
    <property type="entry name" value="Ubiquitin-like_domsf"/>
</dbReference>
<feature type="domain" description="Dilute" evidence="9">
    <location>
        <begin position="501"/>
        <end position="777"/>
    </location>
</feature>
<feature type="domain" description="PDZ" evidence="7">
    <location>
        <begin position="964"/>
        <end position="1049"/>
    </location>
</feature>
<dbReference type="SUPFAM" id="SSF54236">
    <property type="entry name" value="Ubiquitin-like"/>
    <property type="match status" value="1"/>
</dbReference>
<evidence type="ECO:0000256" key="5">
    <source>
        <dbReference type="ARBA" id="ARBA00073766"/>
    </source>
</evidence>
<evidence type="ECO:0000259" key="7">
    <source>
        <dbReference type="PROSITE" id="PS50106"/>
    </source>
</evidence>
<dbReference type="GO" id="GO:0005874">
    <property type="term" value="C:microtubule"/>
    <property type="evidence" value="ECO:0007669"/>
    <property type="project" value="TreeGrafter"/>
</dbReference>
<dbReference type="Gene3D" id="2.30.42.10">
    <property type="match status" value="1"/>
</dbReference>
<dbReference type="SMART" id="SM00228">
    <property type="entry name" value="PDZ"/>
    <property type="match status" value="1"/>
</dbReference>
<dbReference type="FunFam" id="2.30.42.10:FF:000156">
    <property type="entry name" value="Ras-associating and dilute domain-containing protein"/>
    <property type="match status" value="1"/>
</dbReference>
<dbReference type="PANTHER" id="PTHR16027">
    <property type="entry name" value="DILUTE DOMAIN-CONTAINING PROTEIN YPR089W"/>
    <property type="match status" value="1"/>
</dbReference>
<comment type="caution">
    <text evidence="10">The sequence shown here is derived from an EMBL/GenBank/DDBJ whole genome shotgun (WGS) entry which is preliminary data.</text>
</comment>
<dbReference type="SUPFAM" id="SSF50156">
    <property type="entry name" value="PDZ domain-like"/>
    <property type="match status" value="1"/>
</dbReference>
<dbReference type="Proteomes" id="UP000563060">
    <property type="component" value="Unassembled WGS sequence"/>
</dbReference>
<evidence type="ECO:0000256" key="3">
    <source>
        <dbReference type="ARBA" id="ARBA00057550"/>
    </source>
</evidence>
<organism evidence="10 11">
    <name type="scientific">Fregetta grallaria</name>
    <name type="common">White-bellied storm-petrel</name>
    <name type="synonym">Procellaria grallaria</name>
    <dbReference type="NCBI Taxonomy" id="79628"/>
    <lineage>
        <taxon>Eukaryota</taxon>
        <taxon>Metazoa</taxon>
        <taxon>Chordata</taxon>
        <taxon>Craniata</taxon>
        <taxon>Vertebrata</taxon>
        <taxon>Euteleostomi</taxon>
        <taxon>Archelosauria</taxon>
        <taxon>Archosauria</taxon>
        <taxon>Dinosauria</taxon>
        <taxon>Saurischia</taxon>
        <taxon>Theropoda</taxon>
        <taxon>Coelurosauria</taxon>
        <taxon>Aves</taxon>
        <taxon>Neognathae</taxon>
        <taxon>Neoaves</taxon>
        <taxon>Aequornithes</taxon>
        <taxon>Procellariiformes</taxon>
        <taxon>Hydrobatidae</taxon>
        <taxon>Fregetta</taxon>
    </lineage>
</organism>
<dbReference type="CDD" id="cd17116">
    <property type="entry name" value="RA_Radil_like"/>
    <property type="match status" value="1"/>
</dbReference>
<evidence type="ECO:0000256" key="1">
    <source>
        <dbReference type="ARBA" id="ARBA00022473"/>
    </source>
</evidence>
<dbReference type="Pfam" id="PF00595">
    <property type="entry name" value="PDZ"/>
    <property type="match status" value="1"/>
</dbReference>
<dbReference type="GO" id="GO:0034446">
    <property type="term" value="P:substrate adhesion-dependent cell spreading"/>
    <property type="evidence" value="ECO:0007669"/>
    <property type="project" value="TreeGrafter"/>
</dbReference>
<evidence type="ECO:0000313" key="10">
    <source>
        <dbReference type="EMBL" id="NXW03611.1"/>
    </source>
</evidence>
<dbReference type="PANTHER" id="PTHR16027:SF3">
    <property type="entry name" value="RAS-ASSOCIATING AND DILUTE DOMAIN-CONTAINING PROTEIN"/>
    <property type="match status" value="1"/>
</dbReference>